<comment type="similarity">
    <text evidence="2 7">Belongs to the ArgR family.</text>
</comment>
<organism evidence="10 11">
    <name type="scientific">Ligilactobacillus salitolerans</name>
    <dbReference type="NCBI Taxonomy" id="1808352"/>
    <lineage>
        <taxon>Bacteria</taxon>
        <taxon>Bacillati</taxon>
        <taxon>Bacillota</taxon>
        <taxon>Bacilli</taxon>
        <taxon>Lactobacillales</taxon>
        <taxon>Lactobacillaceae</taxon>
        <taxon>Ligilactobacillus</taxon>
    </lineage>
</organism>
<dbReference type="GO" id="GO:0051259">
    <property type="term" value="P:protein complex oligomerization"/>
    <property type="evidence" value="ECO:0007669"/>
    <property type="project" value="InterPro"/>
</dbReference>
<dbReference type="Gene3D" id="3.30.1360.40">
    <property type="match status" value="1"/>
</dbReference>
<accession>A0A401ISH8</accession>
<dbReference type="PANTHER" id="PTHR34471:SF1">
    <property type="entry name" value="ARGININE REPRESSOR"/>
    <property type="match status" value="1"/>
</dbReference>
<evidence type="ECO:0000313" key="11">
    <source>
        <dbReference type="Proteomes" id="UP000286848"/>
    </source>
</evidence>
<protein>
    <recommendedName>
        <fullName evidence="7">Arginine repressor</fullName>
    </recommendedName>
</protein>
<comment type="subcellular location">
    <subcellularLocation>
        <location evidence="1 7">Cytoplasm</location>
    </subcellularLocation>
</comment>
<dbReference type="InterPro" id="IPR020899">
    <property type="entry name" value="Arg_repress_C"/>
</dbReference>
<dbReference type="Proteomes" id="UP000286848">
    <property type="component" value="Unassembled WGS sequence"/>
</dbReference>
<dbReference type="PRINTS" id="PR01467">
    <property type="entry name" value="ARGREPRESSOR"/>
</dbReference>
<keyword evidence="3 7" id="KW-0963">Cytoplasm</keyword>
<dbReference type="RefSeq" id="WP_124975939.1">
    <property type="nucleotide sequence ID" value="NZ_BFFP01000012.1"/>
</dbReference>
<evidence type="ECO:0000256" key="6">
    <source>
        <dbReference type="ARBA" id="ARBA00023163"/>
    </source>
</evidence>
<comment type="caution">
    <text evidence="10">The sequence shown here is derived from an EMBL/GenBank/DDBJ whole genome shotgun (WGS) entry which is preliminary data.</text>
</comment>
<keyword evidence="11" id="KW-1185">Reference proteome</keyword>
<dbReference type="Pfam" id="PF02863">
    <property type="entry name" value="Arg_repressor_C"/>
    <property type="match status" value="1"/>
</dbReference>
<dbReference type="GO" id="GO:0005737">
    <property type="term" value="C:cytoplasm"/>
    <property type="evidence" value="ECO:0007669"/>
    <property type="project" value="UniProtKB-SubCell"/>
</dbReference>
<dbReference type="GO" id="GO:0003700">
    <property type="term" value="F:DNA-binding transcription factor activity"/>
    <property type="evidence" value="ECO:0007669"/>
    <property type="project" value="UniProtKB-UniRule"/>
</dbReference>
<reference evidence="10 11" key="1">
    <citation type="journal article" date="2019" name="Int. J. Syst. Evol. Microbiol.">
        <title>Lactobacillus salitolerans sp. nov., a novel lactic acid bacterium isolated from spent mushroom substrates.</title>
        <authorList>
            <person name="Tohno M."/>
            <person name="Tanizawa Y."/>
            <person name="Kojima Y."/>
            <person name="Sakamoto M."/>
            <person name="Nakamura Y."/>
            <person name="Ohkuma M."/>
            <person name="Kobayashi H."/>
        </authorList>
    </citation>
    <scope>NUCLEOTIDE SEQUENCE [LARGE SCALE GENOMIC DNA]</scope>
    <source>
        <strain evidence="10 11">YK43</strain>
    </source>
</reference>
<dbReference type="SUPFAM" id="SSF46785">
    <property type="entry name" value="Winged helix' DNA-binding domain"/>
    <property type="match status" value="1"/>
</dbReference>
<keyword evidence="7" id="KW-0678">Repressor</keyword>
<dbReference type="HAMAP" id="MF_00173">
    <property type="entry name" value="Arg_repressor"/>
    <property type="match status" value="1"/>
</dbReference>
<keyword evidence="7" id="KW-0055">Arginine biosynthesis</keyword>
<evidence type="ECO:0000256" key="7">
    <source>
        <dbReference type="HAMAP-Rule" id="MF_00173"/>
    </source>
</evidence>
<comment type="pathway">
    <text evidence="7">Amino-acid biosynthesis; L-arginine biosynthesis [regulation].</text>
</comment>
<dbReference type="InterPro" id="IPR036390">
    <property type="entry name" value="WH_DNA-bd_sf"/>
</dbReference>
<name>A0A401ISH8_9LACO</name>
<dbReference type="InterPro" id="IPR036388">
    <property type="entry name" value="WH-like_DNA-bd_sf"/>
</dbReference>
<dbReference type="EMBL" id="BFFP01000012">
    <property type="protein sequence ID" value="GBG94489.1"/>
    <property type="molecule type" value="Genomic_DNA"/>
</dbReference>
<evidence type="ECO:0000313" key="10">
    <source>
        <dbReference type="EMBL" id="GBG94489.1"/>
    </source>
</evidence>
<dbReference type="GO" id="GO:0006526">
    <property type="term" value="P:L-arginine biosynthetic process"/>
    <property type="evidence" value="ECO:0007669"/>
    <property type="project" value="UniProtKB-UniPathway"/>
</dbReference>
<evidence type="ECO:0000256" key="2">
    <source>
        <dbReference type="ARBA" id="ARBA00008316"/>
    </source>
</evidence>
<keyword evidence="7" id="KW-0028">Amino-acid biosynthesis</keyword>
<dbReference type="Gene3D" id="1.10.10.10">
    <property type="entry name" value="Winged helix-like DNA-binding domain superfamily/Winged helix DNA-binding domain"/>
    <property type="match status" value="1"/>
</dbReference>
<dbReference type="Pfam" id="PF01316">
    <property type="entry name" value="Arg_repressor"/>
    <property type="match status" value="1"/>
</dbReference>
<evidence type="ECO:0000256" key="5">
    <source>
        <dbReference type="ARBA" id="ARBA00023125"/>
    </source>
</evidence>
<keyword evidence="5 7" id="KW-0238">DNA-binding</keyword>
<evidence type="ECO:0000256" key="3">
    <source>
        <dbReference type="ARBA" id="ARBA00022490"/>
    </source>
</evidence>
<dbReference type="GO" id="GO:0003677">
    <property type="term" value="F:DNA binding"/>
    <property type="evidence" value="ECO:0007669"/>
    <property type="project" value="UniProtKB-KW"/>
</dbReference>
<dbReference type="GO" id="GO:0034618">
    <property type="term" value="F:arginine binding"/>
    <property type="evidence" value="ECO:0007669"/>
    <property type="project" value="InterPro"/>
</dbReference>
<feature type="domain" description="Arginine repressor C-terminal" evidence="9">
    <location>
        <begin position="80"/>
        <end position="146"/>
    </location>
</feature>
<dbReference type="GO" id="GO:1900079">
    <property type="term" value="P:regulation of arginine biosynthetic process"/>
    <property type="evidence" value="ECO:0007669"/>
    <property type="project" value="UniProtKB-UniRule"/>
</dbReference>
<dbReference type="InterPro" id="IPR001669">
    <property type="entry name" value="Arg_repress"/>
</dbReference>
<evidence type="ECO:0000256" key="1">
    <source>
        <dbReference type="ARBA" id="ARBA00004496"/>
    </source>
</evidence>
<proteinExistence type="inferred from homology"/>
<gene>
    <name evidence="7 10" type="primary">argR</name>
    <name evidence="10" type="ORF">LFYK43_09480</name>
</gene>
<feature type="domain" description="Arginine repressor DNA-binding" evidence="8">
    <location>
        <begin position="1"/>
        <end position="67"/>
    </location>
</feature>
<evidence type="ECO:0000259" key="8">
    <source>
        <dbReference type="Pfam" id="PF01316"/>
    </source>
</evidence>
<keyword evidence="6 7" id="KW-0804">Transcription</keyword>
<comment type="function">
    <text evidence="7">Regulates arginine biosynthesis genes.</text>
</comment>
<dbReference type="UniPathway" id="UPA00068"/>
<dbReference type="SUPFAM" id="SSF55252">
    <property type="entry name" value="C-terminal domain of arginine repressor"/>
    <property type="match status" value="1"/>
</dbReference>
<dbReference type="InterPro" id="IPR020900">
    <property type="entry name" value="Arg_repress_DNA-bd"/>
</dbReference>
<dbReference type="InterPro" id="IPR036251">
    <property type="entry name" value="Arg_repress_C_sf"/>
</dbReference>
<evidence type="ECO:0000259" key="9">
    <source>
        <dbReference type="Pfam" id="PF02863"/>
    </source>
</evidence>
<dbReference type="PANTHER" id="PTHR34471">
    <property type="entry name" value="ARGININE REPRESSOR"/>
    <property type="match status" value="1"/>
</dbReference>
<keyword evidence="4 7" id="KW-0805">Transcription regulation</keyword>
<dbReference type="OrthoDB" id="9807089at2"/>
<sequence>MKKELRQARIASLIKQQMIPNQEALLKALEEEGIKATQATVSRDIREMQIVKESDANGQTHYTLFQKGAQNPQEKVAELISELVVEVTTVQFMNVVKTTPRNANVLAALIDGVGIAGVVGTLAGYDTLVLISPDADAAQKIAAYFAKYMLEK</sequence>
<dbReference type="AlphaFoldDB" id="A0A401ISH8"/>
<evidence type="ECO:0000256" key="4">
    <source>
        <dbReference type="ARBA" id="ARBA00023015"/>
    </source>
</evidence>